<evidence type="ECO:0000313" key="4">
    <source>
        <dbReference type="EMBL" id="CAG8856864.1"/>
    </source>
</evidence>
<dbReference type="PANTHER" id="PTHR24223">
    <property type="entry name" value="ATP-BINDING CASSETTE SUB-FAMILY C"/>
    <property type="match status" value="1"/>
</dbReference>
<dbReference type="EMBL" id="CAJVQB010164744">
    <property type="protein sequence ID" value="CAG8856864.1"/>
    <property type="molecule type" value="Genomic_DNA"/>
</dbReference>
<comment type="caution">
    <text evidence="4">The sequence shown here is derived from an EMBL/GenBank/DDBJ whole genome shotgun (WGS) entry which is preliminary data.</text>
</comment>
<feature type="non-terminal residue" evidence="4">
    <location>
        <position position="107"/>
    </location>
</feature>
<dbReference type="SUPFAM" id="SSF52540">
    <property type="entry name" value="P-loop containing nucleoside triphosphate hydrolases"/>
    <property type="match status" value="1"/>
</dbReference>
<proteinExistence type="predicted"/>
<gene>
    <name evidence="4" type="ORF">GMARGA_LOCUS45685</name>
</gene>
<keyword evidence="5" id="KW-1185">Reference proteome</keyword>
<evidence type="ECO:0000256" key="2">
    <source>
        <dbReference type="ARBA" id="ARBA00022840"/>
    </source>
</evidence>
<keyword evidence="2" id="KW-0067">ATP-binding</keyword>
<evidence type="ECO:0000259" key="3">
    <source>
        <dbReference type="Pfam" id="PF00005"/>
    </source>
</evidence>
<dbReference type="InterPro" id="IPR027417">
    <property type="entry name" value="P-loop_NTPase"/>
</dbReference>
<dbReference type="InterPro" id="IPR003439">
    <property type="entry name" value="ABC_transporter-like_ATP-bd"/>
</dbReference>
<feature type="non-terminal residue" evidence="4">
    <location>
        <position position="1"/>
    </location>
</feature>
<reference evidence="4 5" key="1">
    <citation type="submission" date="2021-06" db="EMBL/GenBank/DDBJ databases">
        <authorList>
            <person name="Kallberg Y."/>
            <person name="Tangrot J."/>
            <person name="Rosling A."/>
        </authorList>
    </citation>
    <scope>NUCLEOTIDE SEQUENCE [LARGE SCALE GENOMIC DNA]</scope>
    <source>
        <strain evidence="4 5">120-4 pot B 10/14</strain>
    </source>
</reference>
<dbReference type="Gene3D" id="3.40.50.300">
    <property type="entry name" value="P-loop containing nucleotide triphosphate hydrolases"/>
    <property type="match status" value="1"/>
</dbReference>
<evidence type="ECO:0000256" key="1">
    <source>
        <dbReference type="ARBA" id="ARBA00022741"/>
    </source>
</evidence>
<sequence>SGKSSLLSALVGEMKRIKGEISLGGKVGYCPQAAWIQNATLRDNIIFRLPFDEEKYRQVIKDCCLEPDLEVLPAADLTEIGERGINLSGGQKQRVNIARAVYYNADI</sequence>
<name>A0ABN7XNI1_GIGMA</name>
<dbReference type="Pfam" id="PF00005">
    <property type="entry name" value="ABC_tran"/>
    <property type="match status" value="1"/>
</dbReference>
<keyword evidence="1" id="KW-0547">Nucleotide-binding</keyword>
<feature type="domain" description="ABC transporter" evidence="3">
    <location>
        <begin position="1"/>
        <end position="106"/>
    </location>
</feature>
<organism evidence="4 5">
    <name type="scientific">Gigaspora margarita</name>
    <dbReference type="NCBI Taxonomy" id="4874"/>
    <lineage>
        <taxon>Eukaryota</taxon>
        <taxon>Fungi</taxon>
        <taxon>Fungi incertae sedis</taxon>
        <taxon>Mucoromycota</taxon>
        <taxon>Glomeromycotina</taxon>
        <taxon>Glomeromycetes</taxon>
        <taxon>Diversisporales</taxon>
        <taxon>Gigasporaceae</taxon>
        <taxon>Gigaspora</taxon>
    </lineage>
</organism>
<accession>A0ABN7XNI1</accession>
<evidence type="ECO:0000313" key="5">
    <source>
        <dbReference type="Proteomes" id="UP000789901"/>
    </source>
</evidence>
<dbReference type="Proteomes" id="UP000789901">
    <property type="component" value="Unassembled WGS sequence"/>
</dbReference>
<dbReference type="InterPro" id="IPR050173">
    <property type="entry name" value="ABC_transporter_C-like"/>
</dbReference>
<protein>
    <submittedName>
        <fullName evidence="4">3522_t:CDS:1</fullName>
    </submittedName>
</protein>